<gene>
    <name evidence="7" type="ORF">BET01_08890</name>
</gene>
<keyword evidence="5" id="KW-0175">Coiled coil</keyword>
<comment type="caution">
    <text evidence="7">The sequence shown here is derived from an EMBL/GenBank/DDBJ whole genome shotgun (WGS) entry which is preliminary data.</text>
</comment>
<organism evidence="7 8">
    <name type="scientific">Lacrimispora algidixylanolytica</name>
    <dbReference type="NCBI Taxonomy" id="94868"/>
    <lineage>
        <taxon>Bacteria</taxon>
        <taxon>Bacillati</taxon>
        <taxon>Bacillota</taxon>
        <taxon>Clostridia</taxon>
        <taxon>Lachnospirales</taxon>
        <taxon>Lachnospiraceae</taxon>
        <taxon>Lacrimispora</taxon>
    </lineage>
</organism>
<dbReference type="Pfam" id="PF06445">
    <property type="entry name" value="GyrI-like"/>
    <property type="match status" value="1"/>
</dbReference>
<evidence type="ECO:0000313" key="8">
    <source>
        <dbReference type="Proteomes" id="UP000284277"/>
    </source>
</evidence>
<dbReference type="SUPFAM" id="SSF46955">
    <property type="entry name" value="Putative DNA-binding domain"/>
    <property type="match status" value="1"/>
</dbReference>
<evidence type="ECO:0000313" key="7">
    <source>
        <dbReference type="EMBL" id="RKD29450.1"/>
    </source>
</evidence>
<dbReference type="OrthoDB" id="9773308at2"/>
<keyword evidence="1" id="KW-0678">Repressor</keyword>
<dbReference type="InterPro" id="IPR000551">
    <property type="entry name" value="MerR-type_HTH_dom"/>
</dbReference>
<keyword evidence="3" id="KW-0238">DNA-binding</keyword>
<dbReference type="InterPro" id="IPR047057">
    <property type="entry name" value="MerR_fam"/>
</dbReference>
<dbReference type="SMART" id="SM00871">
    <property type="entry name" value="AraC_E_bind"/>
    <property type="match status" value="1"/>
</dbReference>
<dbReference type="AlphaFoldDB" id="A0A419SW61"/>
<evidence type="ECO:0000259" key="6">
    <source>
        <dbReference type="PROSITE" id="PS50937"/>
    </source>
</evidence>
<protein>
    <submittedName>
        <fullName evidence="7">GntR family transcriptional regulator</fullName>
    </submittedName>
</protein>
<dbReference type="PANTHER" id="PTHR30204:SF69">
    <property type="entry name" value="MERR-FAMILY TRANSCRIPTIONAL REGULATOR"/>
    <property type="match status" value="1"/>
</dbReference>
<keyword evidence="8" id="KW-1185">Reference proteome</keyword>
<dbReference type="PROSITE" id="PS50937">
    <property type="entry name" value="HTH_MERR_2"/>
    <property type="match status" value="1"/>
</dbReference>
<evidence type="ECO:0000256" key="4">
    <source>
        <dbReference type="ARBA" id="ARBA00023163"/>
    </source>
</evidence>
<sequence length="279" mass="32684">MSDKNCKEVGKKTLFTIGEMARLFHMNIRTLRYYDEIGVLKPEYVNEETNYRYYSTVQFERLNTIKYLRALDVPLEKILIFLNEKEVSTILSIFEEQRERVLKKREQLSRIEKKITNRMEQIEAALTAPYGQVIVKQIPQREIVLLEKKITREEDLEPLIRDISKKTYLDDAIFLGKVGVSVSQEDLKNGEFKYFSSIFVILEDEDDFMNKDVVLQEGVYATVRYRGTHEEASSYYAMLLNYLMDSGLHIKGDSIEITMIDAGMTNDHNQYVTELQIPI</sequence>
<evidence type="ECO:0000256" key="2">
    <source>
        <dbReference type="ARBA" id="ARBA00023015"/>
    </source>
</evidence>
<dbReference type="SUPFAM" id="SSF55136">
    <property type="entry name" value="Probable bacterial effector-binding domain"/>
    <property type="match status" value="1"/>
</dbReference>
<evidence type="ECO:0000256" key="3">
    <source>
        <dbReference type="ARBA" id="ARBA00023125"/>
    </source>
</evidence>
<evidence type="ECO:0000256" key="1">
    <source>
        <dbReference type="ARBA" id="ARBA00022491"/>
    </source>
</evidence>
<dbReference type="EMBL" id="MCIA01000032">
    <property type="protein sequence ID" value="RKD29450.1"/>
    <property type="molecule type" value="Genomic_DNA"/>
</dbReference>
<dbReference type="Gene3D" id="1.10.1660.10">
    <property type="match status" value="1"/>
</dbReference>
<feature type="coiled-coil region" evidence="5">
    <location>
        <begin position="94"/>
        <end position="125"/>
    </location>
</feature>
<dbReference type="CDD" id="cd01107">
    <property type="entry name" value="HTH_BmrR"/>
    <property type="match status" value="1"/>
</dbReference>
<feature type="domain" description="HTH merR-type" evidence="6">
    <location>
        <begin position="14"/>
        <end position="84"/>
    </location>
</feature>
<dbReference type="Gene3D" id="3.20.80.10">
    <property type="entry name" value="Regulatory factor, effector binding domain"/>
    <property type="match status" value="1"/>
</dbReference>
<dbReference type="Proteomes" id="UP000284277">
    <property type="component" value="Unassembled WGS sequence"/>
</dbReference>
<dbReference type="RefSeq" id="WP_120198283.1">
    <property type="nucleotide sequence ID" value="NZ_MCIA01000032.1"/>
</dbReference>
<dbReference type="InterPro" id="IPR029442">
    <property type="entry name" value="GyrI-like"/>
</dbReference>
<keyword evidence="4" id="KW-0804">Transcription</keyword>
<keyword evidence="2" id="KW-0805">Transcription regulation</keyword>
<accession>A0A419SW61</accession>
<proteinExistence type="predicted"/>
<dbReference type="GO" id="GO:0003700">
    <property type="term" value="F:DNA-binding transcription factor activity"/>
    <property type="evidence" value="ECO:0007669"/>
    <property type="project" value="InterPro"/>
</dbReference>
<dbReference type="InterPro" id="IPR009061">
    <property type="entry name" value="DNA-bd_dom_put_sf"/>
</dbReference>
<dbReference type="Pfam" id="PF13411">
    <property type="entry name" value="MerR_1"/>
    <property type="match status" value="1"/>
</dbReference>
<evidence type="ECO:0000256" key="5">
    <source>
        <dbReference type="SAM" id="Coils"/>
    </source>
</evidence>
<dbReference type="PANTHER" id="PTHR30204">
    <property type="entry name" value="REDOX-CYCLING DRUG-SENSING TRANSCRIPTIONAL ACTIVATOR SOXR"/>
    <property type="match status" value="1"/>
</dbReference>
<name>A0A419SW61_9FIRM</name>
<dbReference type="InterPro" id="IPR011256">
    <property type="entry name" value="Reg_factor_effector_dom_sf"/>
</dbReference>
<dbReference type="InterPro" id="IPR010499">
    <property type="entry name" value="AraC_E-bd"/>
</dbReference>
<dbReference type="SMART" id="SM00422">
    <property type="entry name" value="HTH_MERR"/>
    <property type="match status" value="1"/>
</dbReference>
<reference evidence="7 8" key="1">
    <citation type="submission" date="2016-08" db="EMBL/GenBank/DDBJ databases">
        <title>A new outlook on sporulation: Clostridium algidixylanolyticum.</title>
        <authorList>
            <person name="Poppleton D.I."/>
            <person name="Gribaldo S."/>
        </authorList>
    </citation>
    <scope>NUCLEOTIDE SEQUENCE [LARGE SCALE GENOMIC DNA]</scope>
    <source>
        <strain evidence="7 8">SPL73</strain>
    </source>
</reference>
<dbReference type="GO" id="GO:0003677">
    <property type="term" value="F:DNA binding"/>
    <property type="evidence" value="ECO:0007669"/>
    <property type="project" value="UniProtKB-KW"/>
</dbReference>